<dbReference type="PANTHER" id="PTHR47843">
    <property type="entry name" value="BTB DOMAIN-CONTAINING PROTEIN-RELATED"/>
    <property type="match status" value="1"/>
</dbReference>
<name>C4JF08_UNCRE</name>
<feature type="domain" description="BTB" evidence="2">
    <location>
        <begin position="71"/>
        <end position="138"/>
    </location>
</feature>
<dbReference type="Proteomes" id="UP000002058">
    <property type="component" value="Unassembled WGS sequence"/>
</dbReference>
<dbReference type="CDD" id="cd18186">
    <property type="entry name" value="BTB_POZ_ZBTB_KLHL-like"/>
    <property type="match status" value="1"/>
</dbReference>
<feature type="region of interest" description="Disordered" evidence="1">
    <location>
        <begin position="1"/>
        <end position="61"/>
    </location>
</feature>
<dbReference type="GeneID" id="8437707"/>
<reference evidence="4" key="1">
    <citation type="journal article" date="2009" name="Genome Res.">
        <title>Comparative genomic analyses of the human fungal pathogens Coccidioides and their relatives.</title>
        <authorList>
            <person name="Sharpton T.J."/>
            <person name="Stajich J.E."/>
            <person name="Rounsley S.D."/>
            <person name="Gardner M.J."/>
            <person name="Wortman J.R."/>
            <person name="Jordar V.S."/>
            <person name="Maiti R."/>
            <person name="Kodira C.D."/>
            <person name="Neafsey D.E."/>
            <person name="Zeng Q."/>
            <person name="Hung C.-Y."/>
            <person name="McMahan C."/>
            <person name="Muszewska A."/>
            <person name="Grynberg M."/>
            <person name="Mandel M.A."/>
            <person name="Kellner E.M."/>
            <person name="Barker B.M."/>
            <person name="Galgiani J.N."/>
            <person name="Orbach M.J."/>
            <person name="Kirkland T.N."/>
            <person name="Cole G.T."/>
            <person name="Henn M.R."/>
            <person name="Birren B.W."/>
            <person name="Taylor J.W."/>
        </authorList>
    </citation>
    <scope>NUCLEOTIDE SEQUENCE [LARGE SCALE GENOMIC DNA]</scope>
    <source>
        <strain evidence="4">UAMH 1704</strain>
    </source>
</reference>
<dbReference type="Gene3D" id="3.30.710.10">
    <property type="entry name" value="Potassium Channel Kv1.1, Chain A"/>
    <property type="match status" value="1"/>
</dbReference>
<sequence>MAEPRVEIEVGGSKDVEMTGASETPAPQSQPADDAEPAADPAPTEENDATAKSPENSKENQFLDYLKSPIVELVVGKGEEQTVLTAHQAILTLSPYFAEEVSKFPEDGPRRIFLEDESIDTVGCFLQYQYTGEYFPKRLAAPSEGLETDPAIPEVDETGQQLLKHARVYTLAEKLGINKLKSLAHGKIHRIHSTAKGEIEYAKYVYTHTKADDTIRKPVAAFWATRSHVLRHEAEADFRTLCLQYPQFGFDVLSLVLDQREKRAQDRETASPAVKGSARKRARML</sequence>
<proteinExistence type="predicted"/>
<evidence type="ECO:0000313" key="4">
    <source>
        <dbReference type="Proteomes" id="UP000002058"/>
    </source>
</evidence>
<dbReference type="PROSITE" id="PS50097">
    <property type="entry name" value="BTB"/>
    <property type="match status" value="1"/>
</dbReference>
<evidence type="ECO:0000313" key="3">
    <source>
        <dbReference type="EMBL" id="EEP76061.1"/>
    </source>
</evidence>
<dbReference type="RefSeq" id="XP_002541394.1">
    <property type="nucleotide sequence ID" value="XM_002541348.1"/>
</dbReference>
<dbReference type="OMA" id="GCFLQFQ"/>
<dbReference type="InterPro" id="IPR000210">
    <property type="entry name" value="BTB/POZ_dom"/>
</dbReference>
<evidence type="ECO:0000259" key="2">
    <source>
        <dbReference type="PROSITE" id="PS50097"/>
    </source>
</evidence>
<dbReference type="PANTHER" id="PTHR47843:SF3">
    <property type="entry name" value="BTB DOMAIN-CONTAINING PROTEIN"/>
    <property type="match status" value="1"/>
</dbReference>
<dbReference type="InParanoid" id="C4JF08"/>
<feature type="compositionally biased region" description="Acidic residues" evidence="1">
    <location>
        <begin position="33"/>
        <end position="48"/>
    </location>
</feature>
<feature type="compositionally biased region" description="Basic and acidic residues" evidence="1">
    <location>
        <begin position="1"/>
        <end position="17"/>
    </location>
</feature>
<evidence type="ECO:0000256" key="1">
    <source>
        <dbReference type="SAM" id="MobiDB-lite"/>
    </source>
</evidence>
<organism evidence="3 4">
    <name type="scientific">Uncinocarpus reesii (strain UAMH 1704)</name>
    <dbReference type="NCBI Taxonomy" id="336963"/>
    <lineage>
        <taxon>Eukaryota</taxon>
        <taxon>Fungi</taxon>
        <taxon>Dikarya</taxon>
        <taxon>Ascomycota</taxon>
        <taxon>Pezizomycotina</taxon>
        <taxon>Eurotiomycetes</taxon>
        <taxon>Eurotiomycetidae</taxon>
        <taxon>Onygenales</taxon>
        <taxon>Onygenaceae</taxon>
        <taxon>Uncinocarpus</taxon>
    </lineage>
</organism>
<protein>
    <recommendedName>
        <fullName evidence="2">BTB domain-containing protein</fullName>
    </recommendedName>
</protein>
<keyword evidence="4" id="KW-1185">Reference proteome</keyword>
<feature type="region of interest" description="Disordered" evidence="1">
    <location>
        <begin position="264"/>
        <end position="285"/>
    </location>
</feature>
<dbReference type="AlphaFoldDB" id="C4JF08"/>
<dbReference type="EMBL" id="CH476615">
    <property type="protein sequence ID" value="EEP76061.1"/>
    <property type="molecule type" value="Genomic_DNA"/>
</dbReference>
<gene>
    <name evidence="3" type="ORF">UREG_00909</name>
</gene>
<dbReference type="SUPFAM" id="SSF54695">
    <property type="entry name" value="POZ domain"/>
    <property type="match status" value="1"/>
</dbReference>
<dbReference type="VEuPathDB" id="FungiDB:UREG_00909"/>
<dbReference type="eggNOG" id="ENOG502S0VB">
    <property type="taxonomic scope" value="Eukaryota"/>
</dbReference>
<dbReference type="STRING" id="336963.C4JF08"/>
<dbReference type="InterPro" id="IPR011333">
    <property type="entry name" value="SKP1/BTB/POZ_sf"/>
</dbReference>
<accession>C4JF08</accession>
<dbReference type="OrthoDB" id="3926209at2759"/>
<dbReference type="KEGG" id="ure:UREG_00909"/>
<dbReference type="HOGENOM" id="CLU_068952_0_0_1"/>